<dbReference type="PANTHER" id="PTHR45985">
    <property type="match status" value="1"/>
</dbReference>
<name>A0AA38MBY3_9CUCU</name>
<dbReference type="Proteomes" id="UP001168821">
    <property type="component" value="Unassembled WGS sequence"/>
</dbReference>
<comment type="caution">
    <text evidence="2">The sequence shown here is derived from an EMBL/GenBank/DDBJ whole genome shotgun (WGS) entry which is preliminary data.</text>
</comment>
<keyword evidence="1" id="KW-0732">Signal</keyword>
<dbReference type="PANTHER" id="PTHR45985:SF8">
    <property type="entry name" value="CHITIN DEACETYLASE-LIKE 9, ISOFORM A"/>
    <property type="match status" value="1"/>
</dbReference>
<gene>
    <name evidence="2" type="ORF">Zmor_016776</name>
</gene>
<dbReference type="GO" id="GO:0016787">
    <property type="term" value="F:hydrolase activity"/>
    <property type="evidence" value="ECO:0007669"/>
    <property type="project" value="UniProtKB-ARBA"/>
</dbReference>
<feature type="chain" id="PRO_5041469309" evidence="1">
    <location>
        <begin position="21"/>
        <end position="382"/>
    </location>
</feature>
<protein>
    <submittedName>
        <fullName evidence="2">Uncharacterized protein</fullName>
    </submittedName>
</protein>
<evidence type="ECO:0000313" key="3">
    <source>
        <dbReference type="Proteomes" id="UP001168821"/>
    </source>
</evidence>
<dbReference type="EMBL" id="JALNTZ010000005">
    <property type="protein sequence ID" value="KAJ3650694.1"/>
    <property type="molecule type" value="Genomic_DNA"/>
</dbReference>
<dbReference type="SUPFAM" id="SSF88713">
    <property type="entry name" value="Glycoside hydrolase/deacetylase"/>
    <property type="match status" value="1"/>
</dbReference>
<sequence>MKVLLAYLVCIFASSVGELAEECNSSVCTLENNCACTTGKSPISPFEDTPRLVSLTFSEAVTEDLYDNLWEPLLFNRKNPDGAPISGTFFVPHEYTNYYIVHDLYINGFEIGVNSITSNYSELYWATASVDTLIQEFEGQRTIISHFANIPKEDIVGVRTPQLQLQGDVSISSYVASGFEYDSSWSSDSRFDVYPYTLDYKSTQECRTGTTCPVESHPGFWIAPIVDRQGCGGMDWMDCNNLGSCNVTGTADEIADWLLHNIVTFNSFNRYPVTIIIPSDWFRNVQNSYQGFAKFLDAVATMDDVFLVNLKQVIDWARNPVPLNEFKTAGIPTETECNKNICFETTETGDVRYLPICDVANARCPDVYPWLGNPLGEKQKGD</sequence>
<evidence type="ECO:0000256" key="1">
    <source>
        <dbReference type="SAM" id="SignalP"/>
    </source>
</evidence>
<feature type="signal peptide" evidence="1">
    <location>
        <begin position="1"/>
        <end position="20"/>
    </location>
</feature>
<dbReference type="Gene3D" id="3.20.20.370">
    <property type="entry name" value="Glycoside hydrolase/deacetylase"/>
    <property type="match status" value="1"/>
</dbReference>
<accession>A0AA38MBY3</accession>
<dbReference type="AlphaFoldDB" id="A0AA38MBY3"/>
<dbReference type="InterPro" id="IPR052740">
    <property type="entry name" value="CE4"/>
</dbReference>
<proteinExistence type="predicted"/>
<organism evidence="2 3">
    <name type="scientific">Zophobas morio</name>
    <dbReference type="NCBI Taxonomy" id="2755281"/>
    <lineage>
        <taxon>Eukaryota</taxon>
        <taxon>Metazoa</taxon>
        <taxon>Ecdysozoa</taxon>
        <taxon>Arthropoda</taxon>
        <taxon>Hexapoda</taxon>
        <taxon>Insecta</taxon>
        <taxon>Pterygota</taxon>
        <taxon>Neoptera</taxon>
        <taxon>Endopterygota</taxon>
        <taxon>Coleoptera</taxon>
        <taxon>Polyphaga</taxon>
        <taxon>Cucujiformia</taxon>
        <taxon>Tenebrionidae</taxon>
        <taxon>Zophobas</taxon>
    </lineage>
</organism>
<dbReference type="InterPro" id="IPR011330">
    <property type="entry name" value="Glyco_hydro/deAcase_b/a-brl"/>
</dbReference>
<keyword evidence="3" id="KW-1185">Reference proteome</keyword>
<dbReference type="GO" id="GO:0005975">
    <property type="term" value="P:carbohydrate metabolic process"/>
    <property type="evidence" value="ECO:0007669"/>
    <property type="project" value="InterPro"/>
</dbReference>
<evidence type="ECO:0000313" key="2">
    <source>
        <dbReference type="EMBL" id="KAJ3650694.1"/>
    </source>
</evidence>
<reference evidence="2" key="1">
    <citation type="journal article" date="2023" name="G3 (Bethesda)">
        <title>Whole genome assemblies of Zophobas morio and Tenebrio molitor.</title>
        <authorList>
            <person name="Kaur S."/>
            <person name="Stinson S.A."/>
            <person name="diCenzo G.C."/>
        </authorList>
    </citation>
    <scope>NUCLEOTIDE SEQUENCE</scope>
    <source>
        <strain evidence="2">QUZm001</strain>
    </source>
</reference>